<keyword evidence="2" id="KW-0812">Transmembrane</keyword>
<evidence type="ECO:0000259" key="4">
    <source>
        <dbReference type="Pfam" id="PF04478"/>
    </source>
</evidence>
<evidence type="ECO:0000256" key="2">
    <source>
        <dbReference type="SAM" id="Phobius"/>
    </source>
</evidence>
<reference evidence="5" key="1">
    <citation type="submission" date="2022-08" db="EMBL/GenBank/DDBJ databases">
        <title>A Global Phylogenomic Analysis of the Shiitake Genus Lentinula.</title>
        <authorList>
            <consortium name="DOE Joint Genome Institute"/>
            <person name="Sierra-Patev S."/>
            <person name="Min B."/>
            <person name="Naranjo-Ortiz M."/>
            <person name="Looney B."/>
            <person name="Konkel Z."/>
            <person name="Slot J.C."/>
            <person name="Sakamoto Y."/>
            <person name="Steenwyk J.L."/>
            <person name="Rokas A."/>
            <person name="Carro J."/>
            <person name="Camarero S."/>
            <person name="Ferreira P."/>
            <person name="Molpeceres G."/>
            <person name="Ruiz-Duenas F.J."/>
            <person name="Serrano A."/>
            <person name="Henrissat B."/>
            <person name="Drula E."/>
            <person name="Hughes K.W."/>
            <person name="Mata J.L."/>
            <person name="Ishikawa N.K."/>
            <person name="Vargas-Isla R."/>
            <person name="Ushijima S."/>
            <person name="Smith C.A."/>
            <person name="Ahrendt S."/>
            <person name="Andreopoulos W."/>
            <person name="He G."/>
            <person name="Labutti K."/>
            <person name="Lipzen A."/>
            <person name="Ng V."/>
            <person name="Riley R."/>
            <person name="Sandor L."/>
            <person name="Barry K."/>
            <person name="Martinez A.T."/>
            <person name="Xiao Y."/>
            <person name="Gibbons J.G."/>
            <person name="Terashima K."/>
            <person name="Grigoriev I.V."/>
            <person name="Hibbett D.S."/>
        </authorList>
    </citation>
    <scope>NUCLEOTIDE SEQUENCE</scope>
    <source>
        <strain evidence="5">JLM2183</strain>
    </source>
</reference>
<evidence type="ECO:0000313" key="6">
    <source>
        <dbReference type="Proteomes" id="UP001150266"/>
    </source>
</evidence>
<protein>
    <recommendedName>
        <fullName evidence="4">Mid2 domain-containing protein</fullName>
    </recommendedName>
</protein>
<proteinExistence type="predicted"/>
<feature type="chain" id="PRO_5040971157" description="Mid2 domain-containing protein" evidence="3">
    <location>
        <begin position="18"/>
        <end position="373"/>
    </location>
</feature>
<dbReference type="AlphaFoldDB" id="A0A9W9DHM1"/>
<keyword evidence="6" id="KW-1185">Reference proteome</keyword>
<feature type="region of interest" description="Disordered" evidence="1">
    <location>
        <begin position="351"/>
        <end position="373"/>
    </location>
</feature>
<dbReference type="Pfam" id="PF04478">
    <property type="entry name" value="Mid2"/>
    <property type="match status" value="1"/>
</dbReference>
<comment type="caution">
    <text evidence="5">The sequence shown here is derived from an EMBL/GenBank/DDBJ whole genome shotgun (WGS) entry which is preliminary data.</text>
</comment>
<feature type="domain" description="Mid2" evidence="4">
    <location>
        <begin position="115"/>
        <end position="183"/>
    </location>
</feature>
<keyword evidence="2" id="KW-0472">Membrane</keyword>
<dbReference type="Proteomes" id="UP001150266">
    <property type="component" value="Unassembled WGS sequence"/>
</dbReference>
<dbReference type="EMBL" id="JAOTPV010000032">
    <property type="protein sequence ID" value="KAJ4469603.1"/>
    <property type="molecule type" value="Genomic_DNA"/>
</dbReference>
<dbReference type="InterPro" id="IPR007567">
    <property type="entry name" value="Mid2_dom"/>
</dbReference>
<gene>
    <name evidence="5" type="ORF">J3R30DRAFT_3551364</name>
</gene>
<evidence type="ECO:0000313" key="5">
    <source>
        <dbReference type="EMBL" id="KAJ4469603.1"/>
    </source>
</evidence>
<organism evidence="5 6">
    <name type="scientific">Lentinula aciculospora</name>
    <dbReference type="NCBI Taxonomy" id="153920"/>
    <lineage>
        <taxon>Eukaryota</taxon>
        <taxon>Fungi</taxon>
        <taxon>Dikarya</taxon>
        <taxon>Basidiomycota</taxon>
        <taxon>Agaricomycotina</taxon>
        <taxon>Agaricomycetes</taxon>
        <taxon>Agaricomycetidae</taxon>
        <taxon>Agaricales</taxon>
        <taxon>Marasmiineae</taxon>
        <taxon>Omphalotaceae</taxon>
        <taxon>Lentinula</taxon>
    </lineage>
</organism>
<feature type="signal peptide" evidence="3">
    <location>
        <begin position="1"/>
        <end position="17"/>
    </location>
</feature>
<feature type="non-terminal residue" evidence="5">
    <location>
        <position position="1"/>
    </location>
</feature>
<feature type="transmembrane region" description="Helical" evidence="2">
    <location>
        <begin position="147"/>
        <end position="171"/>
    </location>
</feature>
<sequence>MHATLLFYICFAVTTCAFNISIENNPPVFADVPLSWTRTEGDTDSFWFNELQIADDGSLLKVLSLQVGDTGSPNGTMTFVFIRTGSHLIQAIDDTGSAFFNSTPITAVAANSSGSSSCTPVTSTIAASSTGSSSNLDDATSHSNSSVVIGATIGTIVPLTIILAVIAVMCVQRRTKKWEGSSGSDSPMSETAPNAFSTAFARLTGSRNPNETITPFVAIPEFHPDPLPDTTSSFYPPLPSSFGEKMVAARSQNAPISPVTTQADDTEQTRSQVPTDVQVVRTTSTLAPLTQRQQLLEEEASRLRLQIMSMVNSALSSGPHQISAGQNIQSENRQMVAEMERMRAQIEMLEQDRDSSWARGLSDEPPSYLNSIG</sequence>
<evidence type="ECO:0000256" key="1">
    <source>
        <dbReference type="SAM" id="MobiDB-lite"/>
    </source>
</evidence>
<evidence type="ECO:0000256" key="3">
    <source>
        <dbReference type="SAM" id="SignalP"/>
    </source>
</evidence>
<keyword evidence="3" id="KW-0732">Signal</keyword>
<name>A0A9W9DHM1_9AGAR</name>
<dbReference type="OrthoDB" id="2989174at2759"/>
<accession>A0A9W9DHM1</accession>
<keyword evidence="2" id="KW-1133">Transmembrane helix</keyword>